<dbReference type="EMBL" id="VOHS01000034">
    <property type="protein sequence ID" value="TWV96270.1"/>
    <property type="molecule type" value="Genomic_DNA"/>
</dbReference>
<keyword evidence="2" id="KW-1185">Reference proteome</keyword>
<dbReference type="Proteomes" id="UP000318815">
    <property type="component" value="Unassembled WGS sequence"/>
</dbReference>
<reference evidence="1 2" key="1">
    <citation type="submission" date="2019-08" db="EMBL/GenBank/DDBJ databases">
        <title>Whole genome sequencing of chitin degrading bacteria Chitinophaga pinensis YS16.</title>
        <authorList>
            <person name="Singh R.P."/>
            <person name="Manchanda G."/>
            <person name="Maurya I.K."/>
            <person name="Joshi N.K."/>
            <person name="Srivastava A.K."/>
        </authorList>
    </citation>
    <scope>NUCLEOTIDE SEQUENCE [LARGE SCALE GENOMIC DNA]</scope>
    <source>
        <strain evidence="1 2">YS-16</strain>
    </source>
</reference>
<organism evidence="1 2">
    <name type="scientific">Chitinophaga pinensis</name>
    <dbReference type="NCBI Taxonomy" id="79329"/>
    <lineage>
        <taxon>Bacteria</taxon>
        <taxon>Pseudomonadati</taxon>
        <taxon>Bacteroidota</taxon>
        <taxon>Chitinophagia</taxon>
        <taxon>Chitinophagales</taxon>
        <taxon>Chitinophagaceae</taxon>
        <taxon>Chitinophaga</taxon>
    </lineage>
</organism>
<evidence type="ECO:0000313" key="2">
    <source>
        <dbReference type="Proteomes" id="UP000318815"/>
    </source>
</evidence>
<dbReference type="OrthoDB" id="671476at2"/>
<name>A0A5C6LNJ7_9BACT</name>
<sequence>MVNFNIGAGSAAGCQSRMGFFVGAGFAYNVGTVEQKFPDTYYDWVEYVDPYKTTSTVGPAGNIGLRIAVGGKNGIILRSTLSI</sequence>
<dbReference type="AlphaFoldDB" id="A0A5C6LNJ7"/>
<dbReference type="RefSeq" id="WP_146307308.1">
    <property type="nucleotide sequence ID" value="NZ_VOHS01000034.1"/>
</dbReference>
<protein>
    <submittedName>
        <fullName evidence="1">Uncharacterized protein</fullName>
    </submittedName>
</protein>
<evidence type="ECO:0000313" key="1">
    <source>
        <dbReference type="EMBL" id="TWV96270.1"/>
    </source>
</evidence>
<proteinExistence type="predicted"/>
<gene>
    <name evidence="1" type="ORF">FEF09_23135</name>
</gene>
<accession>A0A5C6LNJ7</accession>
<comment type="caution">
    <text evidence="1">The sequence shown here is derived from an EMBL/GenBank/DDBJ whole genome shotgun (WGS) entry which is preliminary data.</text>
</comment>